<name>A0ABW6CWE4_9BACT</name>
<dbReference type="PANTHER" id="PTHR14237">
    <property type="entry name" value="MOLYBDOPTERIN COFACTOR SULFURASE MOSC"/>
    <property type="match status" value="1"/>
</dbReference>
<protein>
    <submittedName>
        <fullName evidence="2">MOSC N-terminal beta barrel domain-containing protein</fullName>
    </submittedName>
</protein>
<dbReference type="SUPFAM" id="SSF50800">
    <property type="entry name" value="PK beta-barrel domain-like"/>
    <property type="match status" value="1"/>
</dbReference>
<dbReference type="InterPro" id="IPR005302">
    <property type="entry name" value="MoCF_Sase_C"/>
</dbReference>
<dbReference type="InterPro" id="IPR011037">
    <property type="entry name" value="Pyrv_Knase-like_insert_dom_sf"/>
</dbReference>
<feature type="domain" description="MOSC" evidence="1">
    <location>
        <begin position="126"/>
        <end position="268"/>
    </location>
</feature>
<reference evidence="2 3" key="1">
    <citation type="submission" date="2024-03" db="EMBL/GenBank/DDBJ databases">
        <title>Aquirufa genome sequencing.</title>
        <authorList>
            <person name="Pitt A."/>
            <person name="Hahn M.W."/>
        </authorList>
    </citation>
    <scope>NUCLEOTIDE SEQUENCE [LARGE SCALE GENOMIC DNA]</scope>
    <source>
        <strain evidence="2 3">PLAD-142S6K</strain>
    </source>
</reference>
<accession>A0ABW6CWE4</accession>
<dbReference type="PROSITE" id="PS51340">
    <property type="entry name" value="MOSC"/>
    <property type="match status" value="1"/>
</dbReference>
<dbReference type="Pfam" id="PF03476">
    <property type="entry name" value="MOSC_N"/>
    <property type="match status" value="1"/>
</dbReference>
<evidence type="ECO:0000313" key="3">
    <source>
        <dbReference type="Proteomes" id="UP001598114"/>
    </source>
</evidence>
<dbReference type="EMBL" id="JBBKYA010000002">
    <property type="protein sequence ID" value="MFD3275257.1"/>
    <property type="molecule type" value="Genomic_DNA"/>
</dbReference>
<proteinExistence type="predicted"/>
<dbReference type="Proteomes" id="UP001598114">
    <property type="component" value="Unassembled WGS sequence"/>
</dbReference>
<organism evidence="2 3">
    <name type="scientific">Aquirufa echingensis</name>
    <dbReference type="NCBI Taxonomy" id="3096516"/>
    <lineage>
        <taxon>Bacteria</taxon>
        <taxon>Pseudomonadati</taxon>
        <taxon>Bacteroidota</taxon>
        <taxon>Cytophagia</taxon>
        <taxon>Cytophagales</taxon>
        <taxon>Flectobacillaceae</taxon>
        <taxon>Aquirufa</taxon>
    </lineage>
</organism>
<dbReference type="RefSeq" id="WP_377975083.1">
    <property type="nucleotide sequence ID" value="NZ_JBBKYA010000002.1"/>
</dbReference>
<gene>
    <name evidence="2" type="ORF">SKC38_03345</name>
</gene>
<dbReference type="Pfam" id="PF03473">
    <property type="entry name" value="MOSC"/>
    <property type="match status" value="1"/>
</dbReference>
<keyword evidence="3" id="KW-1185">Reference proteome</keyword>
<dbReference type="InterPro" id="IPR005303">
    <property type="entry name" value="MOCOS_middle"/>
</dbReference>
<dbReference type="PANTHER" id="PTHR14237:SF19">
    <property type="entry name" value="MITOCHONDRIAL AMIDOXIME REDUCING COMPONENT 1"/>
    <property type="match status" value="1"/>
</dbReference>
<comment type="caution">
    <text evidence="2">The sequence shown here is derived from an EMBL/GenBank/DDBJ whole genome shotgun (WGS) entry which is preliminary data.</text>
</comment>
<evidence type="ECO:0000313" key="2">
    <source>
        <dbReference type="EMBL" id="MFD3275257.1"/>
    </source>
</evidence>
<dbReference type="SUPFAM" id="SSF141673">
    <property type="entry name" value="MOSC N-terminal domain-like"/>
    <property type="match status" value="1"/>
</dbReference>
<sequence length="275" mass="30650">MSSILVKQLYLFPIKSLAAIAVDQVLVDAAGFVGDRRFMLVDPQGKFITQRTRPDLTRFKLSLVEGGYLVQDQISGQSKVLSSIPKLKESLAAELWDDSLQVVEVGEGWSEWFSDLLQEPARLVMQKPESPRIIKEKYQTSGSNQSSFADSLPILLASEASYKQVETVYGQDYDPLRFRANLILEGSDSFEEDTWEEISINSVRLFGAKPCARCQLINVEPATGLVDKGGMLKALATFRQKDNKVYFGQQMVPITLGTIQVGDEVIVSTRKDALF</sequence>
<evidence type="ECO:0000259" key="1">
    <source>
        <dbReference type="PROSITE" id="PS51340"/>
    </source>
</evidence>